<dbReference type="Pfam" id="PF00173">
    <property type="entry name" value="Cyt-b5"/>
    <property type="match status" value="1"/>
</dbReference>
<evidence type="ECO:0000256" key="7">
    <source>
        <dbReference type="ARBA" id="ARBA00023136"/>
    </source>
</evidence>
<dbReference type="AlphaFoldDB" id="A0AAV4IVS7"/>
<evidence type="ECO:0000256" key="2">
    <source>
        <dbReference type="ARBA" id="ARBA00009295"/>
    </source>
</evidence>
<organism evidence="10 11">
    <name type="scientific">Elysia marginata</name>
    <dbReference type="NCBI Taxonomy" id="1093978"/>
    <lineage>
        <taxon>Eukaryota</taxon>
        <taxon>Metazoa</taxon>
        <taxon>Spiralia</taxon>
        <taxon>Lophotrochozoa</taxon>
        <taxon>Mollusca</taxon>
        <taxon>Gastropoda</taxon>
        <taxon>Heterobranchia</taxon>
        <taxon>Euthyneura</taxon>
        <taxon>Panpulmonata</taxon>
        <taxon>Sacoglossa</taxon>
        <taxon>Placobranchoidea</taxon>
        <taxon>Plakobranchidae</taxon>
        <taxon>Elysia</taxon>
    </lineage>
</organism>
<dbReference type="Proteomes" id="UP000762676">
    <property type="component" value="Unassembled WGS sequence"/>
</dbReference>
<dbReference type="PANTHER" id="PTHR19353">
    <property type="entry name" value="FATTY ACID DESATURASE 2"/>
    <property type="match status" value="1"/>
</dbReference>
<proteinExistence type="inferred from homology"/>
<evidence type="ECO:0000256" key="1">
    <source>
        <dbReference type="ARBA" id="ARBA00004141"/>
    </source>
</evidence>
<dbReference type="InterPro" id="IPR001199">
    <property type="entry name" value="Cyt_B5-like_heme/steroid-bd"/>
</dbReference>
<evidence type="ECO:0000313" key="10">
    <source>
        <dbReference type="EMBL" id="GFS13809.1"/>
    </source>
</evidence>
<reference evidence="10 11" key="1">
    <citation type="journal article" date="2021" name="Elife">
        <title>Chloroplast acquisition without the gene transfer in kleptoplastic sea slugs, Plakobranchus ocellatus.</title>
        <authorList>
            <person name="Maeda T."/>
            <person name="Takahashi S."/>
            <person name="Yoshida T."/>
            <person name="Shimamura S."/>
            <person name="Takaki Y."/>
            <person name="Nagai Y."/>
            <person name="Toyoda A."/>
            <person name="Suzuki Y."/>
            <person name="Arimoto A."/>
            <person name="Ishii H."/>
            <person name="Satoh N."/>
            <person name="Nishiyama T."/>
            <person name="Hasebe M."/>
            <person name="Maruyama T."/>
            <person name="Minagawa J."/>
            <person name="Obokata J."/>
            <person name="Shigenobu S."/>
        </authorList>
    </citation>
    <scope>NUCLEOTIDE SEQUENCE [LARGE SCALE GENOMIC DNA]</scope>
</reference>
<dbReference type="Gene3D" id="3.10.120.10">
    <property type="entry name" value="Cytochrome b5-like heme/steroid binding domain"/>
    <property type="match status" value="1"/>
</dbReference>
<keyword evidence="7 8" id="KW-0472">Membrane</keyword>
<keyword evidence="5" id="KW-0560">Oxidoreductase</keyword>
<comment type="subcellular location">
    <subcellularLocation>
        <location evidence="1">Membrane</location>
        <topology evidence="1">Multi-pass membrane protein</topology>
    </subcellularLocation>
</comment>
<evidence type="ECO:0000259" key="9">
    <source>
        <dbReference type="PROSITE" id="PS50255"/>
    </source>
</evidence>
<dbReference type="PROSITE" id="PS50255">
    <property type="entry name" value="CYTOCHROME_B5_2"/>
    <property type="match status" value="1"/>
</dbReference>
<dbReference type="InterPro" id="IPR005804">
    <property type="entry name" value="FA_desaturase_dom"/>
</dbReference>
<keyword evidence="6" id="KW-0443">Lipid metabolism</keyword>
<evidence type="ECO:0000256" key="3">
    <source>
        <dbReference type="ARBA" id="ARBA00022692"/>
    </source>
</evidence>
<protein>
    <submittedName>
        <fullName evidence="10">Fatty acid desaturase 2</fullName>
    </submittedName>
</protein>
<evidence type="ECO:0000256" key="4">
    <source>
        <dbReference type="ARBA" id="ARBA00022989"/>
    </source>
</evidence>
<gene>
    <name evidence="10" type="ORF">ElyMa_006731200</name>
</gene>
<dbReference type="SUPFAM" id="SSF55856">
    <property type="entry name" value="Cytochrome b5-like heme/steroid binding domain"/>
    <property type="match status" value="1"/>
</dbReference>
<feature type="domain" description="Cytochrome b5 heme-binding" evidence="9">
    <location>
        <begin position="16"/>
        <end position="93"/>
    </location>
</feature>
<dbReference type="Pfam" id="PF00487">
    <property type="entry name" value="FA_desaturase"/>
    <property type="match status" value="1"/>
</dbReference>
<dbReference type="GO" id="GO:0016717">
    <property type="term" value="F:oxidoreductase activity, acting on paired donors, with oxidation of a pair of donors resulting in the reduction of molecular oxygen to two molecules of water"/>
    <property type="evidence" value="ECO:0007669"/>
    <property type="project" value="TreeGrafter"/>
</dbReference>
<dbReference type="EMBL" id="BMAT01013472">
    <property type="protein sequence ID" value="GFS13809.1"/>
    <property type="molecule type" value="Genomic_DNA"/>
</dbReference>
<comment type="similarity">
    <text evidence="2">Belongs to the fatty acid desaturase type 1 family.</text>
</comment>
<name>A0AAV4IVS7_9GAST</name>
<dbReference type="InterPro" id="IPR036400">
    <property type="entry name" value="Cyt_B5-like_heme/steroid_sf"/>
</dbReference>
<dbReference type="InterPro" id="IPR012171">
    <property type="entry name" value="Fatty_acid_desaturase"/>
</dbReference>
<evidence type="ECO:0000256" key="8">
    <source>
        <dbReference type="SAM" id="Phobius"/>
    </source>
</evidence>
<sequence length="302" mass="35556">MGKGANATNGVSRIEARQITYEEFSKHNQRDDQWIMINGKAYDITEFAKRHPGGAKILNHFAGEDATDAWTAFHNDKEKVSKYLKAIHVGDIVDPPQAQYGWTQHDFGHHSVFKDAWTSHLFHHIVVGFLKGASSTWWNFRHFQHHAKPNRIKKDPDIDIAYLFLIGDTVPVEWGKKKRGKMPHQFQHNYFFFLGPPLLLPIYFHYEIIYFALRRRLVMYNASPVTVDQSIKVTFIPARPHRFFESHWFTWVTQMSHLPCDVSRDKDNWDWFTMQLKTTCNVDPGLFNDWFTGHLNYQIEHQ</sequence>
<keyword evidence="4 8" id="KW-1133">Transmembrane helix</keyword>
<dbReference type="PANTHER" id="PTHR19353:SF88">
    <property type="entry name" value="DELTA(5) FATTY ACID DESATURASE FAT-4"/>
    <property type="match status" value="1"/>
</dbReference>
<dbReference type="SMART" id="SM01117">
    <property type="entry name" value="Cyt-b5"/>
    <property type="match status" value="1"/>
</dbReference>
<dbReference type="PRINTS" id="PR00363">
    <property type="entry name" value="CYTOCHROMEB5"/>
</dbReference>
<comment type="caution">
    <text evidence="10">The sequence shown here is derived from an EMBL/GenBank/DDBJ whole genome shotgun (WGS) entry which is preliminary data.</text>
</comment>
<dbReference type="GO" id="GO:0016020">
    <property type="term" value="C:membrane"/>
    <property type="evidence" value="ECO:0007669"/>
    <property type="project" value="UniProtKB-SubCell"/>
</dbReference>
<evidence type="ECO:0000313" key="11">
    <source>
        <dbReference type="Proteomes" id="UP000762676"/>
    </source>
</evidence>
<evidence type="ECO:0000256" key="6">
    <source>
        <dbReference type="ARBA" id="ARBA00023098"/>
    </source>
</evidence>
<keyword evidence="3 8" id="KW-0812">Transmembrane</keyword>
<accession>A0AAV4IVS7</accession>
<feature type="transmembrane region" description="Helical" evidence="8">
    <location>
        <begin position="190"/>
        <end position="213"/>
    </location>
</feature>
<dbReference type="CDD" id="cd03506">
    <property type="entry name" value="Delta6-FADS-like"/>
    <property type="match status" value="1"/>
</dbReference>
<evidence type="ECO:0000256" key="5">
    <source>
        <dbReference type="ARBA" id="ARBA00023002"/>
    </source>
</evidence>
<dbReference type="GO" id="GO:0006629">
    <property type="term" value="P:lipid metabolic process"/>
    <property type="evidence" value="ECO:0007669"/>
    <property type="project" value="UniProtKB-KW"/>
</dbReference>
<keyword evidence="11" id="KW-1185">Reference proteome</keyword>